<protein>
    <recommendedName>
        <fullName evidence="1">HNH nuclease domain-containing protein</fullName>
    </recommendedName>
</protein>
<proteinExistence type="predicted"/>
<dbReference type="InterPro" id="IPR003615">
    <property type="entry name" value="HNH_nuc"/>
</dbReference>
<organism evidence="2 3">
    <name type="scientific">Lepidopterella palustris CBS 459.81</name>
    <dbReference type="NCBI Taxonomy" id="1314670"/>
    <lineage>
        <taxon>Eukaryota</taxon>
        <taxon>Fungi</taxon>
        <taxon>Dikarya</taxon>
        <taxon>Ascomycota</taxon>
        <taxon>Pezizomycotina</taxon>
        <taxon>Dothideomycetes</taxon>
        <taxon>Pleosporomycetidae</taxon>
        <taxon>Mytilinidiales</taxon>
        <taxon>Argynnaceae</taxon>
        <taxon>Lepidopterella</taxon>
    </lineage>
</organism>
<feature type="non-terminal residue" evidence="2">
    <location>
        <position position="1"/>
    </location>
</feature>
<evidence type="ECO:0000259" key="1">
    <source>
        <dbReference type="Pfam" id="PF13391"/>
    </source>
</evidence>
<dbReference type="Pfam" id="PF13391">
    <property type="entry name" value="HNH_2"/>
    <property type="match status" value="1"/>
</dbReference>
<evidence type="ECO:0000313" key="2">
    <source>
        <dbReference type="EMBL" id="OCK75759.1"/>
    </source>
</evidence>
<reference evidence="2 3" key="1">
    <citation type="journal article" date="2016" name="Nat. Commun.">
        <title>Ectomycorrhizal ecology is imprinted in the genome of the dominant symbiotic fungus Cenococcum geophilum.</title>
        <authorList>
            <consortium name="DOE Joint Genome Institute"/>
            <person name="Peter M."/>
            <person name="Kohler A."/>
            <person name="Ohm R.A."/>
            <person name="Kuo A."/>
            <person name="Krutzmann J."/>
            <person name="Morin E."/>
            <person name="Arend M."/>
            <person name="Barry K.W."/>
            <person name="Binder M."/>
            <person name="Choi C."/>
            <person name="Clum A."/>
            <person name="Copeland A."/>
            <person name="Grisel N."/>
            <person name="Haridas S."/>
            <person name="Kipfer T."/>
            <person name="LaButti K."/>
            <person name="Lindquist E."/>
            <person name="Lipzen A."/>
            <person name="Maire R."/>
            <person name="Meier B."/>
            <person name="Mihaltcheva S."/>
            <person name="Molinier V."/>
            <person name="Murat C."/>
            <person name="Poggeler S."/>
            <person name="Quandt C.A."/>
            <person name="Sperisen C."/>
            <person name="Tritt A."/>
            <person name="Tisserant E."/>
            <person name="Crous P.W."/>
            <person name="Henrissat B."/>
            <person name="Nehls U."/>
            <person name="Egli S."/>
            <person name="Spatafora J.W."/>
            <person name="Grigoriev I.V."/>
            <person name="Martin F.M."/>
        </authorList>
    </citation>
    <scope>NUCLEOTIDE SEQUENCE [LARGE SCALE GENOMIC DNA]</scope>
    <source>
        <strain evidence="2 3">CBS 459.81</strain>
    </source>
</reference>
<feature type="non-terminal residue" evidence="2">
    <location>
        <position position="203"/>
    </location>
</feature>
<feature type="domain" description="HNH nuclease" evidence="1">
    <location>
        <begin position="10"/>
        <end position="91"/>
    </location>
</feature>
<gene>
    <name evidence="2" type="ORF">K432DRAFT_266386</name>
</gene>
<evidence type="ECO:0000313" key="3">
    <source>
        <dbReference type="Proteomes" id="UP000250266"/>
    </source>
</evidence>
<sequence>QCLYRDGGRCVIARLSRLEVCHIYPVSLLDAPPKLYISWRALKMFWSEEQISKLVHTIFPNGFSSGIEVLANVACLAQHIHHYWENALFGLKPILISVDKKELVIQFFWLKQQTHLPSIVDLLTPPLEHHQGRNGPEGLKLFNTATEKHIQSGEHIVITTDDPENKPLHNFDIMHMQWSLNRLAALCVRAKPLEFDVISDNDD</sequence>
<dbReference type="Proteomes" id="UP000250266">
    <property type="component" value="Unassembled WGS sequence"/>
</dbReference>
<keyword evidence="3" id="KW-1185">Reference proteome</keyword>
<dbReference type="EMBL" id="KV745277">
    <property type="protein sequence ID" value="OCK75759.1"/>
    <property type="molecule type" value="Genomic_DNA"/>
</dbReference>
<accession>A0A8E2E1U6</accession>
<name>A0A8E2E1U6_9PEZI</name>
<dbReference type="AlphaFoldDB" id="A0A8E2E1U6"/>
<dbReference type="OrthoDB" id="5416097at2759"/>